<evidence type="ECO:0000256" key="2">
    <source>
        <dbReference type="ARBA" id="ARBA00012438"/>
    </source>
</evidence>
<evidence type="ECO:0000259" key="9">
    <source>
        <dbReference type="PROSITE" id="PS50109"/>
    </source>
</evidence>
<sequence>MISIRTRFIIVSLISVTVALSLASWFLVALFADNVEKRIDTELTGHINRLAGSLEFKSDGTLQRPESPADNRFYQAYSGLYWQIDDPARGTDLRSPSLFDYALPLPADEHSPGTVHRYHLKGPEGSDVIVQERALIVAAPGGGRTIRIAVAVDASVLNDAKDSFARAIIPYVAALAVFLVAMSVVQLMIGLRPLSAIAGDLNDVRERRSQTLKAPYPAELSGLVSQLNHLLVAQANAIEKARARASDLAHGLKTPLTVLSNNALTLHDKGETEMAAELDQLAESMLAHVNHELARARIAHSPEQRRSDAPVGKIIDDLVRTLKRTEDGEKLDWKTVVPRDLTLPIDPQDFRDLIGNLLENAAKWARTCVSVTATSRPQGWTITIVDDGPGVAEDKLSQLTTRGLRLDHQKPGSGLGLAITQEIASVYGLELQLENSGDSGLCVTIAGPGIA</sequence>
<dbReference type="InterPro" id="IPR036097">
    <property type="entry name" value="HisK_dim/P_sf"/>
</dbReference>
<evidence type="ECO:0000256" key="7">
    <source>
        <dbReference type="ARBA" id="ARBA00022989"/>
    </source>
</evidence>
<feature type="transmembrane region" description="Helical" evidence="8">
    <location>
        <begin position="6"/>
        <end position="32"/>
    </location>
</feature>
<feature type="transmembrane region" description="Helical" evidence="8">
    <location>
        <begin position="168"/>
        <end position="189"/>
    </location>
</feature>
<keyword evidence="4" id="KW-0808">Transferase</keyword>
<feature type="domain" description="Histidine kinase" evidence="9">
    <location>
        <begin position="247"/>
        <end position="451"/>
    </location>
</feature>
<protein>
    <recommendedName>
        <fullName evidence="2">histidine kinase</fullName>
        <ecNumber evidence="2">2.7.13.3</ecNumber>
    </recommendedName>
</protein>
<dbReference type="EC" id="2.7.13.3" evidence="2"/>
<dbReference type="InterPro" id="IPR005467">
    <property type="entry name" value="His_kinase_dom"/>
</dbReference>
<dbReference type="RefSeq" id="WP_201656157.1">
    <property type="nucleotide sequence ID" value="NZ_JAEQNC010000004.1"/>
</dbReference>
<dbReference type="EMBL" id="JAEQNC010000004">
    <property type="protein sequence ID" value="MBL0372107.1"/>
    <property type="molecule type" value="Genomic_DNA"/>
</dbReference>
<proteinExistence type="predicted"/>
<dbReference type="PANTHER" id="PTHR45436">
    <property type="entry name" value="SENSOR HISTIDINE KINASE YKOH"/>
    <property type="match status" value="1"/>
</dbReference>
<organism evidence="10 11">
    <name type="scientific">Rhizobium setariae</name>
    <dbReference type="NCBI Taxonomy" id="2801340"/>
    <lineage>
        <taxon>Bacteria</taxon>
        <taxon>Pseudomonadati</taxon>
        <taxon>Pseudomonadota</taxon>
        <taxon>Alphaproteobacteria</taxon>
        <taxon>Hyphomicrobiales</taxon>
        <taxon>Rhizobiaceae</taxon>
        <taxon>Rhizobium/Agrobacterium group</taxon>
        <taxon>Rhizobium</taxon>
    </lineage>
</organism>
<dbReference type="SUPFAM" id="SSF47384">
    <property type="entry name" value="Homodimeric domain of signal transducing histidine kinase"/>
    <property type="match status" value="1"/>
</dbReference>
<dbReference type="Pfam" id="PF02518">
    <property type="entry name" value="HATPase_c"/>
    <property type="match status" value="1"/>
</dbReference>
<dbReference type="GO" id="GO:0005886">
    <property type="term" value="C:plasma membrane"/>
    <property type="evidence" value="ECO:0007669"/>
    <property type="project" value="TreeGrafter"/>
</dbReference>
<comment type="caution">
    <text evidence="10">The sequence shown here is derived from an EMBL/GenBank/DDBJ whole genome shotgun (WGS) entry which is preliminary data.</text>
</comment>
<keyword evidence="7 8" id="KW-1133">Transmembrane helix</keyword>
<dbReference type="InterPro" id="IPR003594">
    <property type="entry name" value="HATPase_dom"/>
</dbReference>
<gene>
    <name evidence="10" type="ORF">JJB09_08705</name>
</gene>
<dbReference type="Gene3D" id="1.10.287.130">
    <property type="match status" value="1"/>
</dbReference>
<dbReference type="PANTHER" id="PTHR45436:SF5">
    <property type="entry name" value="SENSOR HISTIDINE KINASE TRCS"/>
    <property type="match status" value="1"/>
</dbReference>
<evidence type="ECO:0000313" key="11">
    <source>
        <dbReference type="Proteomes" id="UP000633219"/>
    </source>
</evidence>
<dbReference type="PROSITE" id="PS50109">
    <property type="entry name" value="HIS_KIN"/>
    <property type="match status" value="1"/>
</dbReference>
<reference evidence="10" key="1">
    <citation type="submission" date="2021-01" db="EMBL/GenBank/DDBJ databases">
        <title>Rhizobium sp. strain KVB221 16S ribosomal RNA gene Genome sequencing and assembly.</title>
        <authorList>
            <person name="Kang M."/>
        </authorList>
    </citation>
    <scope>NUCLEOTIDE SEQUENCE</scope>
    <source>
        <strain evidence="10">KVB221</strain>
    </source>
</reference>
<evidence type="ECO:0000256" key="3">
    <source>
        <dbReference type="ARBA" id="ARBA00022553"/>
    </source>
</evidence>
<dbReference type="Proteomes" id="UP000633219">
    <property type="component" value="Unassembled WGS sequence"/>
</dbReference>
<evidence type="ECO:0000256" key="6">
    <source>
        <dbReference type="ARBA" id="ARBA00022777"/>
    </source>
</evidence>
<dbReference type="SMART" id="SM00387">
    <property type="entry name" value="HATPase_c"/>
    <property type="match status" value="1"/>
</dbReference>
<dbReference type="InterPro" id="IPR050428">
    <property type="entry name" value="TCS_sensor_his_kinase"/>
</dbReference>
<dbReference type="Gene3D" id="3.30.565.10">
    <property type="entry name" value="Histidine kinase-like ATPase, C-terminal domain"/>
    <property type="match status" value="1"/>
</dbReference>
<evidence type="ECO:0000256" key="4">
    <source>
        <dbReference type="ARBA" id="ARBA00022679"/>
    </source>
</evidence>
<dbReference type="SUPFAM" id="SSF55874">
    <property type="entry name" value="ATPase domain of HSP90 chaperone/DNA topoisomerase II/histidine kinase"/>
    <property type="match status" value="1"/>
</dbReference>
<accession>A0A936YNT4</accession>
<keyword evidence="8" id="KW-0472">Membrane</keyword>
<dbReference type="AlphaFoldDB" id="A0A936YNT4"/>
<comment type="catalytic activity">
    <reaction evidence="1">
        <text>ATP + protein L-histidine = ADP + protein N-phospho-L-histidine.</text>
        <dbReference type="EC" id="2.7.13.3"/>
    </reaction>
</comment>
<evidence type="ECO:0000256" key="1">
    <source>
        <dbReference type="ARBA" id="ARBA00000085"/>
    </source>
</evidence>
<evidence type="ECO:0000256" key="5">
    <source>
        <dbReference type="ARBA" id="ARBA00022692"/>
    </source>
</evidence>
<evidence type="ECO:0000313" key="10">
    <source>
        <dbReference type="EMBL" id="MBL0372107.1"/>
    </source>
</evidence>
<name>A0A936YNT4_9HYPH</name>
<keyword evidence="3" id="KW-0597">Phosphoprotein</keyword>
<keyword evidence="11" id="KW-1185">Reference proteome</keyword>
<dbReference type="InterPro" id="IPR036890">
    <property type="entry name" value="HATPase_C_sf"/>
</dbReference>
<dbReference type="GO" id="GO:0000155">
    <property type="term" value="F:phosphorelay sensor kinase activity"/>
    <property type="evidence" value="ECO:0007669"/>
    <property type="project" value="InterPro"/>
</dbReference>
<keyword evidence="5 8" id="KW-0812">Transmembrane</keyword>
<keyword evidence="6 10" id="KW-0418">Kinase</keyword>
<evidence type="ECO:0000256" key="8">
    <source>
        <dbReference type="SAM" id="Phobius"/>
    </source>
</evidence>